<evidence type="ECO:0000313" key="3">
    <source>
        <dbReference type="EMBL" id="OWJ59846.1"/>
    </source>
</evidence>
<gene>
    <name evidence="3" type="ORF">BWR60_32050</name>
</gene>
<name>A0A211Z3L5_9PROT</name>
<protein>
    <recommendedName>
        <fullName evidence="2">Anti-sigma factor NepR domain-containing protein</fullName>
    </recommendedName>
</protein>
<feature type="region of interest" description="Disordered" evidence="1">
    <location>
        <begin position="1"/>
        <end position="34"/>
    </location>
</feature>
<evidence type="ECO:0000256" key="1">
    <source>
        <dbReference type="SAM" id="MobiDB-lite"/>
    </source>
</evidence>
<comment type="caution">
    <text evidence="3">The sequence shown here is derived from an EMBL/GenBank/DDBJ whole genome shotgun (WGS) entry which is preliminary data.</text>
</comment>
<sequence>MNRRRGEKTRRRETGQRPADPGRPAADRLKRPPQFDNWLSQQLRSLYDPVLEEPLPDDLMKMLEEGAKGGAGKKEDEDR</sequence>
<proteinExistence type="predicted"/>
<evidence type="ECO:0000313" key="4">
    <source>
        <dbReference type="Proteomes" id="UP000196655"/>
    </source>
</evidence>
<feature type="domain" description="Anti-sigma factor NepR" evidence="2">
    <location>
        <begin position="38"/>
        <end position="64"/>
    </location>
</feature>
<organism evidence="3 4">
    <name type="scientific">Inquilinus limosus</name>
    <dbReference type="NCBI Taxonomy" id="171674"/>
    <lineage>
        <taxon>Bacteria</taxon>
        <taxon>Pseudomonadati</taxon>
        <taxon>Pseudomonadota</taxon>
        <taxon>Alphaproteobacteria</taxon>
        <taxon>Rhodospirillales</taxon>
        <taxon>Rhodospirillaceae</taxon>
        <taxon>Inquilinus</taxon>
    </lineage>
</organism>
<dbReference type="OrthoDB" id="7366948at2"/>
<evidence type="ECO:0000259" key="2">
    <source>
        <dbReference type="Pfam" id="PF18557"/>
    </source>
</evidence>
<dbReference type="EMBL" id="NHON01000115">
    <property type="protein sequence ID" value="OWJ59846.1"/>
    <property type="molecule type" value="Genomic_DNA"/>
</dbReference>
<dbReference type="Proteomes" id="UP000196655">
    <property type="component" value="Unassembled WGS sequence"/>
</dbReference>
<feature type="compositionally biased region" description="Basic and acidic residues" evidence="1">
    <location>
        <begin position="58"/>
        <end position="79"/>
    </location>
</feature>
<feature type="region of interest" description="Disordered" evidence="1">
    <location>
        <begin position="57"/>
        <end position="79"/>
    </location>
</feature>
<keyword evidence="4" id="KW-1185">Reference proteome</keyword>
<dbReference type="RefSeq" id="WP_088156711.1">
    <property type="nucleotide sequence ID" value="NZ_NHON01000115.1"/>
</dbReference>
<dbReference type="InterPro" id="IPR041649">
    <property type="entry name" value="NepR"/>
</dbReference>
<accession>A0A211Z3L5</accession>
<dbReference type="STRING" id="1122125.GCA_000423185_04342"/>
<dbReference type="Pfam" id="PF18557">
    <property type="entry name" value="NepR"/>
    <property type="match status" value="1"/>
</dbReference>
<reference evidence="4" key="1">
    <citation type="submission" date="2017-05" db="EMBL/GenBank/DDBJ databases">
        <authorList>
            <person name="Macchi M."/>
            <person name="Festa S."/>
            <person name="Coppotelli B.M."/>
            <person name="Morelli I.S."/>
        </authorList>
    </citation>
    <scope>NUCLEOTIDE SEQUENCE [LARGE SCALE GENOMIC DNA]</scope>
    <source>
        <strain evidence="4">I</strain>
    </source>
</reference>
<dbReference type="AlphaFoldDB" id="A0A211Z3L5"/>